<dbReference type="EMBL" id="BAAAUV010000001">
    <property type="protein sequence ID" value="GAA3194663.1"/>
    <property type="molecule type" value="Genomic_DNA"/>
</dbReference>
<dbReference type="Proteomes" id="UP001501237">
    <property type="component" value="Unassembled WGS sequence"/>
</dbReference>
<evidence type="ECO:0000313" key="3">
    <source>
        <dbReference type="Proteomes" id="UP001501237"/>
    </source>
</evidence>
<organism evidence="2 3">
    <name type="scientific">Actinocorallia longicatena</name>
    <dbReference type="NCBI Taxonomy" id="111803"/>
    <lineage>
        <taxon>Bacteria</taxon>
        <taxon>Bacillati</taxon>
        <taxon>Actinomycetota</taxon>
        <taxon>Actinomycetes</taxon>
        <taxon>Streptosporangiales</taxon>
        <taxon>Thermomonosporaceae</taxon>
        <taxon>Actinocorallia</taxon>
    </lineage>
</organism>
<protein>
    <submittedName>
        <fullName evidence="2">Uncharacterized protein</fullName>
    </submittedName>
</protein>
<accession>A0ABP6PZQ3</accession>
<proteinExistence type="predicted"/>
<dbReference type="RefSeq" id="WP_344821501.1">
    <property type="nucleotide sequence ID" value="NZ_BAAAUV010000001.1"/>
</dbReference>
<sequence>MNGSATGRLIARGVRSVTRTVERDVRARLIVSRPDGSGIVPVSLKPQPPVRPGEPVAARAEDELRPWTARGAPP</sequence>
<gene>
    <name evidence="2" type="ORF">GCM10010468_04530</name>
</gene>
<keyword evidence="3" id="KW-1185">Reference proteome</keyword>
<evidence type="ECO:0000256" key="1">
    <source>
        <dbReference type="SAM" id="MobiDB-lite"/>
    </source>
</evidence>
<name>A0ABP6PZQ3_9ACTN</name>
<evidence type="ECO:0000313" key="2">
    <source>
        <dbReference type="EMBL" id="GAA3194663.1"/>
    </source>
</evidence>
<comment type="caution">
    <text evidence="2">The sequence shown here is derived from an EMBL/GenBank/DDBJ whole genome shotgun (WGS) entry which is preliminary data.</text>
</comment>
<reference evidence="3" key="1">
    <citation type="journal article" date="2019" name="Int. J. Syst. Evol. Microbiol.">
        <title>The Global Catalogue of Microorganisms (GCM) 10K type strain sequencing project: providing services to taxonomists for standard genome sequencing and annotation.</title>
        <authorList>
            <consortium name="The Broad Institute Genomics Platform"/>
            <consortium name="The Broad Institute Genome Sequencing Center for Infectious Disease"/>
            <person name="Wu L."/>
            <person name="Ma J."/>
        </authorList>
    </citation>
    <scope>NUCLEOTIDE SEQUENCE [LARGE SCALE GENOMIC DNA]</scope>
    <source>
        <strain evidence="3">JCM 9377</strain>
    </source>
</reference>
<feature type="region of interest" description="Disordered" evidence="1">
    <location>
        <begin position="36"/>
        <end position="74"/>
    </location>
</feature>